<keyword evidence="5" id="KW-0808">Transferase</keyword>
<dbReference type="Pfam" id="PF21362">
    <property type="entry name" value="Sina_RING"/>
    <property type="match status" value="1"/>
</dbReference>
<comment type="pathway">
    <text evidence="2">Protein modification; protein ubiquitination.</text>
</comment>
<proteinExistence type="inferred from homology"/>
<dbReference type="GO" id="GO:0005737">
    <property type="term" value="C:cytoplasm"/>
    <property type="evidence" value="ECO:0007669"/>
    <property type="project" value="TreeGrafter"/>
</dbReference>
<keyword evidence="6" id="KW-0479">Metal-binding</keyword>
<evidence type="ECO:0000259" key="11">
    <source>
        <dbReference type="PROSITE" id="PS50089"/>
    </source>
</evidence>
<comment type="caution">
    <text evidence="13">The sequence shown here is derived from an EMBL/GenBank/DDBJ whole genome shotgun (WGS) entry which is preliminary data.</text>
</comment>
<dbReference type="InterPro" id="IPR049548">
    <property type="entry name" value="Sina-like_RING"/>
</dbReference>
<keyword evidence="7 10" id="KW-0863">Zinc-finger</keyword>
<dbReference type="OrthoDB" id="4788989at2759"/>
<dbReference type="PANTHER" id="PTHR10315">
    <property type="entry name" value="E3 UBIQUITIN PROTEIN LIGASE SIAH"/>
    <property type="match status" value="1"/>
</dbReference>
<dbReference type="GO" id="GO:0061630">
    <property type="term" value="F:ubiquitin protein ligase activity"/>
    <property type="evidence" value="ECO:0007669"/>
    <property type="project" value="UniProtKB-EC"/>
</dbReference>
<dbReference type="EMBL" id="CM026432">
    <property type="protein sequence ID" value="KAG0556052.1"/>
    <property type="molecule type" value="Genomic_DNA"/>
</dbReference>
<dbReference type="InterPro" id="IPR013010">
    <property type="entry name" value="Znf_SIAH"/>
</dbReference>
<dbReference type="GO" id="GO:0008270">
    <property type="term" value="F:zinc ion binding"/>
    <property type="evidence" value="ECO:0007669"/>
    <property type="project" value="UniProtKB-KW"/>
</dbReference>
<dbReference type="CDD" id="cd16571">
    <property type="entry name" value="RING-HC_SIAHs"/>
    <property type="match status" value="1"/>
</dbReference>
<dbReference type="InterPro" id="IPR001841">
    <property type="entry name" value="Znf_RING"/>
</dbReference>
<dbReference type="Proteomes" id="UP000822688">
    <property type="component" value="Chromosome 11"/>
</dbReference>
<evidence type="ECO:0000313" key="13">
    <source>
        <dbReference type="EMBL" id="KAG0556052.1"/>
    </source>
</evidence>
<sequence>MATVERLYRLKRKFDLDPDTLHCPICTEALSPPVFQCQNGHTACAACCKRIRKGCPSCSKPIGNNRNIAVEKIIESLLVSCKFAHLGCNDMQKYSKRKEHEDMCRFRPCQCPVPGCLHESPKHTLARHIAETHNVERLPRDPSSRSRSFTMKGTDLFVIVEGDNGDLFLVHHEVRKSLGDAFFVTSLAAPCISYYITVQLESEAKFFAMETRTHDIQREADWKHDFLLLPIRPNISQGLRQFNVELWLTSDQEAAEAAEAADNYPSEDFEVDFGSE</sequence>
<dbReference type="SUPFAM" id="SSF49599">
    <property type="entry name" value="TRAF domain-like"/>
    <property type="match status" value="1"/>
</dbReference>
<evidence type="ECO:0000256" key="9">
    <source>
        <dbReference type="ARBA" id="ARBA00022833"/>
    </source>
</evidence>
<reference evidence="13 14" key="1">
    <citation type="submission" date="2020-06" db="EMBL/GenBank/DDBJ databases">
        <title>WGS assembly of Ceratodon purpureus strain R40.</title>
        <authorList>
            <person name="Carey S.B."/>
            <person name="Jenkins J."/>
            <person name="Shu S."/>
            <person name="Lovell J.T."/>
            <person name="Sreedasyam A."/>
            <person name="Maumus F."/>
            <person name="Tiley G.P."/>
            <person name="Fernandez-Pozo N."/>
            <person name="Barry K."/>
            <person name="Chen C."/>
            <person name="Wang M."/>
            <person name="Lipzen A."/>
            <person name="Daum C."/>
            <person name="Saski C.A."/>
            <person name="Payton A.C."/>
            <person name="Mcbreen J.C."/>
            <person name="Conrad R.E."/>
            <person name="Kollar L.M."/>
            <person name="Olsson S."/>
            <person name="Huttunen S."/>
            <person name="Landis J.B."/>
            <person name="Wickett N.J."/>
            <person name="Johnson M.G."/>
            <person name="Rensing S.A."/>
            <person name="Grimwood J."/>
            <person name="Schmutz J."/>
            <person name="Mcdaniel S.F."/>
        </authorList>
    </citation>
    <scope>NUCLEOTIDE SEQUENCE [LARGE SCALE GENOMIC DNA]</scope>
    <source>
        <strain evidence="13 14">R40</strain>
    </source>
</reference>
<accession>A0A8T0GFT8</accession>
<dbReference type="InterPro" id="IPR052088">
    <property type="entry name" value="E3_ubiquitin-ligase_SINA"/>
</dbReference>
<organism evidence="13 14">
    <name type="scientific">Ceratodon purpureus</name>
    <name type="common">Fire moss</name>
    <name type="synonym">Dicranum purpureum</name>
    <dbReference type="NCBI Taxonomy" id="3225"/>
    <lineage>
        <taxon>Eukaryota</taxon>
        <taxon>Viridiplantae</taxon>
        <taxon>Streptophyta</taxon>
        <taxon>Embryophyta</taxon>
        <taxon>Bryophyta</taxon>
        <taxon>Bryophytina</taxon>
        <taxon>Bryopsida</taxon>
        <taxon>Dicranidae</taxon>
        <taxon>Pseudoditrichales</taxon>
        <taxon>Ditrichaceae</taxon>
        <taxon>Ceratodon</taxon>
    </lineage>
</organism>
<evidence type="ECO:0000256" key="10">
    <source>
        <dbReference type="PROSITE-ProRule" id="PRU00455"/>
    </source>
</evidence>
<name>A0A8T0GFT8_CERPU</name>
<gene>
    <name evidence="13" type="ORF">KC19_11G021700</name>
</gene>
<dbReference type="PANTHER" id="PTHR10315:SF83">
    <property type="entry name" value="RING-TYPE E3 UBIQUITIN TRANSFERASE"/>
    <property type="match status" value="1"/>
</dbReference>
<evidence type="ECO:0000256" key="6">
    <source>
        <dbReference type="ARBA" id="ARBA00022723"/>
    </source>
</evidence>
<evidence type="ECO:0000256" key="1">
    <source>
        <dbReference type="ARBA" id="ARBA00000900"/>
    </source>
</evidence>
<dbReference type="EC" id="2.3.2.27" evidence="4"/>
<dbReference type="InterPro" id="IPR013083">
    <property type="entry name" value="Znf_RING/FYVE/PHD"/>
</dbReference>
<evidence type="ECO:0000256" key="8">
    <source>
        <dbReference type="ARBA" id="ARBA00022786"/>
    </source>
</evidence>
<keyword evidence="8" id="KW-0833">Ubl conjugation pathway</keyword>
<dbReference type="PROSITE" id="PS50089">
    <property type="entry name" value="ZF_RING_2"/>
    <property type="match status" value="1"/>
</dbReference>
<dbReference type="Pfam" id="PF21361">
    <property type="entry name" value="Sina_ZnF"/>
    <property type="match status" value="1"/>
</dbReference>
<dbReference type="AlphaFoldDB" id="A0A8T0GFT8"/>
<comment type="catalytic activity">
    <reaction evidence="1">
        <text>S-ubiquitinyl-[E2 ubiquitin-conjugating enzyme]-L-cysteine + [acceptor protein]-L-lysine = [E2 ubiquitin-conjugating enzyme]-L-cysteine + N(6)-ubiquitinyl-[acceptor protein]-L-lysine.</text>
        <dbReference type="EC" id="2.3.2.27"/>
    </reaction>
</comment>
<protein>
    <recommendedName>
        <fullName evidence="4">RING-type E3 ubiquitin transferase</fullName>
        <ecNumber evidence="4">2.3.2.27</ecNumber>
    </recommendedName>
</protein>
<dbReference type="Gene3D" id="3.30.40.10">
    <property type="entry name" value="Zinc/RING finger domain, C3HC4 (zinc finger)"/>
    <property type="match status" value="2"/>
</dbReference>
<evidence type="ECO:0000256" key="7">
    <source>
        <dbReference type="ARBA" id="ARBA00022771"/>
    </source>
</evidence>
<dbReference type="PROSITE" id="PS51081">
    <property type="entry name" value="ZF_SIAH"/>
    <property type="match status" value="1"/>
</dbReference>
<comment type="similarity">
    <text evidence="3">Belongs to the SINA (Seven in absentia) family.</text>
</comment>
<evidence type="ECO:0000256" key="4">
    <source>
        <dbReference type="ARBA" id="ARBA00012483"/>
    </source>
</evidence>
<dbReference type="SUPFAM" id="SSF57850">
    <property type="entry name" value="RING/U-box"/>
    <property type="match status" value="1"/>
</dbReference>
<feature type="domain" description="SIAH-type" evidence="12">
    <location>
        <begin position="76"/>
        <end position="134"/>
    </location>
</feature>
<evidence type="ECO:0000256" key="2">
    <source>
        <dbReference type="ARBA" id="ARBA00004906"/>
    </source>
</evidence>
<evidence type="ECO:0000256" key="5">
    <source>
        <dbReference type="ARBA" id="ARBA00022679"/>
    </source>
</evidence>
<feature type="domain" description="RING-type" evidence="11">
    <location>
        <begin position="23"/>
        <end position="59"/>
    </location>
</feature>
<keyword evidence="14" id="KW-1185">Reference proteome</keyword>
<evidence type="ECO:0000256" key="3">
    <source>
        <dbReference type="ARBA" id="ARBA00009119"/>
    </source>
</evidence>
<evidence type="ECO:0000313" key="14">
    <source>
        <dbReference type="Proteomes" id="UP000822688"/>
    </source>
</evidence>
<evidence type="ECO:0000259" key="12">
    <source>
        <dbReference type="PROSITE" id="PS51081"/>
    </source>
</evidence>
<keyword evidence="9" id="KW-0862">Zinc</keyword>